<feature type="compositionally biased region" description="Low complexity" evidence="1">
    <location>
        <begin position="1484"/>
        <end position="1515"/>
    </location>
</feature>
<feature type="compositionally biased region" description="Pro residues" evidence="1">
    <location>
        <begin position="1420"/>
        <end position="1434"/>
    </location>
</feature>
<comment type="caution">
    <text evidence="2">The sequence shown here is derived from an EMBL/GenBank/DDBJ whole genome shotgun (WGS) entry which is preliminary data.</text>
</comment>
<feature type="region of interest" description="Disordered" evidence="1">
    <location>
        <begin position="823"/>
        <end position="915"/>
    </location>
</feature>
<dbReference type="OrthoDB" id="551373at2759"/>
<feature type="region of interest" description="Disordered" evidence="1">
    <location>
        <begin position="20"/>
        <end position="41"/>
    </location>
</feature>
<evidence type="ECO:0000313" key="3">
    <source>
        <dbReference type="Proteomes" id="UP000650467"/>
    </source>
</evidence>
<dbReference type="Proteomes" id="UP000650467">
    <property type="component" value="Unassembled WGS sequence"/>
</dbReference>
<feature type="region of interest" description="Disordered" evidence="1">
    <location>
        <begin position="1607"/>
        <end position="1692"/>
    </location>
</feature>
<feature type="region of interest" description="Disordered" evidence="1">
    <location>
        <begin position="1144"/>
        <end position="1173"/>
    </location>
</feature>
<evidence type="ECO:0000313" key="2">
    <source>
        <dbReference type="EMBL" id="KAG2432802.1"/>
    </source>
</evidence>
<feature type="compositionally biased region" description="Gly residues" evidence="1">
    <location>
        <begin position="710"/>
        <end position="720"/>
    </location>
</feature>
<feature type="compositionally biased region" description="Low complexity" evidence="1">
    <location>
        <begin position="1367"/>
        <end position="1376"/>
    </location>
</feature>
<sequence>MSIEPQLRAMDAIGRERAAADFNVRGPRPDWQDSRPHVPHREPLVASEYNPRLDPSLNRGYVKPRPGGSGLNGAARVSVPSPGAGGVPLSDMHGTMGGERRAWGSNNPAAINFAAGGGTAAITSSSGNFGGAFGTGGGGGRMAPAPLSPFSADIAELRGARRLRQYLKHGPGGVSSESGLELLTDHADDWGQLRQHQQQQRYVQEAAWADKYGLPPPQPPGAAATTAAAAAAGAPAAAGAGPAPFAGPSSAPVVYVAGATPPSALTPAAARAAKAAGGPWMLPSTAAAMAAAAAASPQPGAGGPRSRAGSEAATKPAPERIVLVQFPAKSGSAAAAAGAADLSEDDGEVGSPSSPAARQNRRANSLIVGGSRSAAAAGGGVASGPNSGSGAMAGGAGSALLPPALSALTAAQAAGLRGGSSTAPGGTVGALVPTAQPGGSSFAAGRPGPLRGAIAAAAAAAAAAPGGSRSASGGYSGNGAAGEPPSPLLPPTGSAALTTAAAAAAAAAGFVPGVERVHTTYALPSHALTTGADKLDSRALATAAQLIEVVEVVQAPRLAGGPGAGVGGPRMPRLSQHADGPMGRPLAASSSGASPSIAAAGGGGGGGYGYGYGGTFGAGGYGSAFAGVQVRTRRHSTSEALGAPLVGGLFGRSPVLVASTSGAVGAEGSELLAAYGEGPDGEPMTPHDGDGLGGGGFMDDEAAEDRDSGGGRGGGGGGGAHEAALHRFRAAAGAVVAAARWRQVAGVGTQVTPGSFSRVAEMATDTAAAVKPLGLVPALATSRTQVVVTAAAASASASAAAAAAAASPSVSGSAVTRRLRMQAAAQLQHHHHNSWPAAGEGGSESTSLNATSATGASGNSGNSGNSGPGSDGRLRPSAANSLRGSLTATVGASPVPASPQRQAQLSSDRPSPGTSSAALLRAVVGGAGTAGAAGTAAGGGVASASAVSMGIIHEGEEAASEDEGAGTGSAKRRSEPGGIRSAASPLPPASPLLLGALPPRPSPQAALRSHSMHTFGSLVGGGSPAAAAGAKLGTLSPVVGAGAGSLLPSGARRTPRASEPSGSPLPPAAAAAAAAADGGLLATEFSGLSLPLAAGAGLAASPLVGQGAGGGTGVLHRLLGEQQRLTMQLPGTSGYRRGVVVGSGGEAAGASQPSDAVDNGGGVGPAEPGAEVPGAAQPVVLPAMEAEAAAVPPGGADGLVAEEAAEAEASLVADASMTSVASGLRQGQGQAQGTAKRHSWGGSLIAQRSAGNLSVRSGGGAGSGGGAAAAGPGGSDGGAGPRPPRRVTSRALLAPDPLNGTAPSVAAAAVAPSEEESSSATFGGAVAASNAEASGTAAPAPAAAPTPTTAAAAAAAAAFAPQPPQPQVQEAAASSPRAGGTGSRPSRLVVEVPSAAPQLQVPQPPTAERSQSSSGATSSPRPPASPRNPQPASPRPSLGALAAQQMAVATAAETTAEAEALGQHHRPVRPPSALLVPAPPQRPASPRSGSGSGYWSPGSRSVSGASATAASTSSLGTGGAAGSSTTASGSSSLSRGFSGRALLRPSANSPSASMPGEGAEASTVLPAAAPGPLSLTSTVSSSGEAPSSLSQSLAAVPSMQRVLAPSPLSVSGAAPEAGGGGGGGSAGSTPAAKASQGPGPLGDGDAGGVEASAVGLGGGGGGDEAEPQAMLGWSKAARPESARSGATTRRVY</sequence>
<feature type="region of interest" description="Disordered" evidence="1">
    <location>
        <begin position="561"/>
        <end position="595"/>
    </location>
</feature>
<feature type="compositionally biased region" description="Polar residues" evidence="1">
    <location>
        <begin position="899"/>
        <end position="915"/>
    </location>
</feature>
<feature type="region of interest" description="Disordered" evidence="1">
    <location>
        <begin position="1046"/>
        <end position="1069"/>
    </location>
</feature>
<evidence type="ECO:0000256" key="1">
    <source>
        <dbReference type="SAM" id="MobiDB-lite"/>
    </source>
</evidence>
<feature type="region of interest" description="Disordered" evidence="1">
    <location>
        <begin position="468"/>
        <end position="494"/>
    </location>
</feature>
<feature type="region of interest" description="Disordered" evidence="1">
    <location>
        <begin position="956"/>
        <end position="1008"/>
    </location>
</feature>
<feature type="compositionally biased region" description="Low complexity" evidence="1">
    <location>
        <begin position="1627"/>
        <end position="1638"/>
    </location>
</feature>
<feature type="compositionally biased region" description="Low complexity" evidence="1">
    <location>
        <begin position="849"/>
        <end position="863"/>
    </location>
</feature>
<feature type="region of interest" description="Disordered" evidence="1">
    <location>
        <begin position="66"/>
        <end position="86"/>
    </location>
</feature>
<feature type="region of interest" description="Disordered" evidence="1">
    <location>
        <begin position="296"/>
        <end position="316"/>
    </location>
</feature>
<feature type="region of interest" description="Disordered" evidence="1">
    <location>
        <begin position="676"/>
        <end position="720"/>
    </location>
</feature>
<name>A0A835ST01_CHLIN</name>
<proteinExistence type="predicted"/>
<feature type="compositionally biased region" description="Polar residues" evidence="1">
    <location>
        <begin position="1574"/>
        <end position="1593"/>
    </location>
</feature>
<feature type="compositionally biased region" description="Polar residues" evidence="1">
    <location>
        <begin position="878"/>
        <end position="890"/>
    </location>
</feature>
<feature type="compositionally biased region" description="Low complexity" evidence="1">
    <location>
        <begin position="1435"/>
        <end position="1461"/>
    </location>
</feature>
<feature type="compositionally biased region" description="Low complexity" evidence="1">
    <location>
        <begin position="296"/>
        <end position="313"/>
    </location>
</feature>
<protein>
    <submittedName>
        <fullName evidence="2">Uncharacterized protein</fullName>
    </submittedName>
</protein>
<feature type="compositionally biased region" description="Gly residues" evidence="1">
    <location>
        <begin position="1257"/>
        <end position="1280"/>
    </location>
</feature>
<feature type="compositionally biased region" description="Basic and acidic residues" evidence="1">
    <location>
        <begin position="27"/>
        <end position="41"/>
    </location>
</feature>
<feature type="compositionally biased region" description="Low complexity" evidence="1">
    <location>
        <begin position="1522"/>
        <end position="1544"/>
    </location>
</feature>
<reference evidence="2" key="1">
    <citation type="journal article" date="2020" name="bioRxiv">
        <title>Comparative genomics of Chlamydomonas.</title>
        <authorList>
            <person name="Craig R.J."/>
            <person name="Hasan A.R."/>
            <person name="Ness R.W."/>
            <person name="Keightley P.D."/>
        </authorList>
    </citation>
    <scope>NUCLEOTIDE SEQUENCE</scope>
    <source>
        <strain evidence="2">SAG 7.73</strain>
    </source>
</reference>
<organism evidence="2 3">
    <name type="scientific">Chlamydomonas incerta</name>
    <dbReference type="NCBI Taxonomy" id="51695"/>
    <lineage>
        <taxon>Eukaryota</taxon>
        <taxon>Viridiplantae</taxon>
        <taxon>Chlorophyta</taxon>
        <taxon>core chlorophytes</taxon>
        <taxon>Chlorophyceae</taxon>
        <taxon>CS clade</taxon>
        <taxon>Chlamydomonadales</taxon>
        <taxon>Chlamydomonadaceae</taxon>
        <taxon>Chlamydomonas</taxon>
    </lineage>
</organism>
<feature type="region of interest" description="Disordered" evidence="1">
    <location>
        <begin position="1255"/>
        <end position="1595"/>
    </location>
</feature>
<accession>A0A835ST01</accession>
<feature type="compositionally biased region" description="Low complexity" evidence="1">
    <location>
        <begin position="1407"/>
        <end position="1419"/>
    </location>
</feature>
<keyword evidence="3" id="KW-1185">Reference proteome</keyword>
<feature type="compositionally biased region" description="Low complexity" evidence="1">
    <location>
        <begin position="1325"/>
        <end position="1360"/>
    </location>
</feature>
<feature type="compositionally biased region" description="Low complexity" evidence="1">
    <location>
        <begin position="1302"/>
        <end position="1312"/>
    </location>
</feature>
<feature type="region of interest" description="Disordered" evidence="1">
    <location>
        <begin position="337"/>
        <end position="361"/>
    </location>
</feature>
<gene>
    <name evidence="2" type="ORF">HXX76_008536</name>
</gene>
<feature type="compositionally biased region" description="Gly residues" evidence="1">
    <location>
        <begin position="1617"/>
        <end position="1626"/>
    </location>
</feature>
<dbReference type="EMBL" id="JAEHOC010000020">
    <property type="protein sequence ID" value="KAG2432802.1"/>
    <property type="molecule type" value="Genomic_DNA"/>
</dbReference>